<evidence type="ECO:0000259" key="3">
    <source>
        <dbReference type="Pfam" id="PF00892"/>
    </source>
</evidence>
<proteinExistence type="inferred from homology"/>
<dbReference type="Proteomes" id="UP001400965">
    <property type="component" value="Unassembled WGS sequence"/>
</dbReference>
<feature type="domain" description="EamA" evidence="3">
    <location>
        <begin position="167"/>
        <end position="306"/>
    </location>
</feature>
<feature type="transmembrane region" description="Helical" evidence="2">
    <location>
        <begin position="41"/>
        <end position="63"/>
    </location>
</feature>
<feature type="domain" description="EamA" evidence="3">
    <location>
        <begin position="23"/>
        <end position="153"/>
    </location>
</feature>
<feature type="transmembrane region" description="Helical" evidence="2">
    <location>
        <begin position="12"/>
        <end position="35"/>
    </location>
</feature>
<name>A0ABP3X6X5_9FIRM</name>
<accession>A0ABP3X6X5</accession>
<dbReference type="PANTHER" id="PTHR22911:SF137">
    <property type="entry name" value="SOLUTE CARRIER FAMILY 35 MEMBER G2-RELATED"/>
    <property type="match status" value="1"/>
</dbReference>
<evidence type="ECO:0000256" key="1">
    <source>
        <dbReference type="ARBA" id="ARBA00007362"/>
    </source>
</evidence>
<dbReference type="SUPFAM" id="SSF103481">
    <property type="entry name" value="Multidrug resistance efflux transporter EmrE"/>
    <property type="match status" value="2"/>
</dbReference>
<dbReference type="Pfam" id="PF00892">
    <property type="entry name" value="EamA"/>
    <property type="match status" value="2"/>
</dbReference>
<feature type="transmembrane region" description="Helical" evidence="2">
    <location>
        <begin position="289"/>
        <end position="306"/>
    </location>
</feature>
<dbReference type="InterPro" id="IPR037185">
    <property type="entry name" value="EmrE-like"/>
</dbReference>
<evidence type="ECO:0000313" key="5">
    <source>
        <dbReference type="Proteomes" id="UP001400965"/>
    </source>
</evidence>
<dbReference type="RefSeq" id="WP_346041312.1">
    <property type="nucleotide sequence ID" value="NZ_BAAACP010000001.1"/>
</dbReference>
<feature type="transmembrane region" description="Helical" evidence="2">
    <location>
        <begin position="264"/>
        <end position="283"/>
    </location>
</feature>
<keyword evidence="2" id="KW-0472">Membrane</keyword>
<dbReference type="InterPro" id="IPR000620">
    <property type="entry name" value="EamA_dom"/>
</dbReference>
<sequence>MVNKNKGLFSGVMSGALWGLDTVLTGIILGSSFFIGTKKAILLAPFVSVFLHDTFSSLWMFLYMIITRQAKQVVNALKTRSGKYICLAALFGGPIGMYAYLLAIKYIGAGYTASISAIYPAAGAFWSYIFLKEKLSKRAFIGLIISVSSVIILGYFPDKIEISNYLLGFFLALVCVVGWSLESVICAYGMKEDEVSPTQALQIRQLVSTIFYGVIIIPVIGGIGLSSEAVTSNISILIGFTALVGTASYIFYYTAIDSIGPVKATGLNITYCIWAILFDTVILRSNITLKLILCSIFIIIGSIMVSKN</sequence>
<feature type="transmembrane region" description="Helical" evidence="2">
    <location>
        <begin position="84"/>
        <end position="103"/>
    </location>
</feature>
<feature type="transmembrane region" description="Helical" evidence="2">
    <location>
        <begin position="232"/>
        <end position="252"/>
    </location>
</feature>
<reference evidence="5" key="1">
    <citation type="journal article" date="2019" name="Int. J. Syst. Evol. Microbiol.">
        <title>The Global Catalogue of Microorganisms (GCM) 10K type strain sequencing project: providing services to taxonomists for standard genome sequencing and annotation.</title>
        <authorList>
            <consortium name="The Broad Institute Genomics Platform"/>
            <consortium name="The Broad Institute Genome Sequencing Center for Infectious Disease"/>
            <person name="Wu L."/>
            <person name="Ma J."/>
        </authorList>
    </citation>
    <scope>NUCLEOTIDE SEQUENCE [LARGE SCALE GENOMIC DNA]</scope>
    <source>
        <strain evidence="5">JCM 6486</strain>
    </source>
</reference>
<protein>
    <submittedName>
        <fullName evidence="4">DMT family transporter</fullName>
    </submittedName>
</protein>
<evidence type="ECO:0000313" key="4">
    <source>
        <dbReference type="EMBL" id="GAA0861393.1"/>
    </source>
</evidence>
<feature type="transmembrane region" description="Helical" evidence="2">
    <location>
        <begin position="138"/>
        <end position="156"/>
    </location>
</feature>
<keyword evidence="5" id="KW-1185">Reference proteome</keyword>
<evidence type="ECO:0000256" key="2">
    <source>
        <dbReference type="SAM" id="Phobius"/>
    </source>
</evidence>
<comment type="caution">
    <text evidence="4">The sequence shown here is derived from an EMBL/GenBank/DDBJ whole genome shotgun (WGS) entry which is preliminary data.</text>
</comment>
<organism evidence="4 5">
    <name type="scientific">Paraclostridium tenue</name>
    <dbReference type="NCBI Taxonomy" id="1737"/>
    <lineage>
        <taxon>Bacteria</taxon>
        <taxon>Bacillati</taxon>
        <taxon>Bacillota</taxon>
        <taxon>Clostridia</taxon>
        <taxon>Peptostreptococcales</taxon>
        <taxon>Peptostreptococcaceae</taxon>
        <taxon>Paraclostridium</taxon>
    </lineage>
</organism>
<gene>
    <name evidence="4" type="ORF">GCM10008917_02560</name>
</gene>
<dbReference type="EMBL" id="BAAACP010000001">
    <property type="protein sequence ID" value="GAA0861393.1"/>
    <property type="molecule type" value="Genomic_DNA"/>
</dbReference>
<feature type="transmembrane region" description="Helical" evidence="2">
    <location>
        <begin position="109"/>
        <end position="131"/>
    </location>
</feature>
<feature type="transmembrane region" description="Helical" evidence="2">
    <location>
        <begin position="206"/>
        <end position="226"/>
    </location>
</feature>
<keyword evidence="2" id="KW-1133">Transmembrane helix</keyword>
<dbReference type="PANTHER" id="PTHR22911">
    <property type="entry name" value="ACYL-MALONYL CONDENSING ENZYME-RELATED"/>
    <property type="match status" value="1"/>
</dbReference>
<feature type="transmembrane region" description="Helical" evidence="2">
    <location>
        <begin position="162"/>
        <end position="185"/>
    </location>
</feature>
<keyword evidence="2" id="KW-0812">Transmembrane</keyword>
<comment type="similarity">
    <text evidence="1">Belongs to the EamA transporter family.</text>
</comment>